<accession>A1VU10</accession>
<name>A1VU10_POLNA</name>
<dbReference type="Gene3D" id="3.20.20.370">
    <property type="entry name" value="Glycoside hydrolase/deacetylase"/>
    <property type="match status" value="1"/>
</dbReference>
<protein>
    <submittedName>
        <fullName evidence="1">Putative outer membrane protein</fullName>
    </submittedName>
</protein>
<dbReference type="InterPro" id="IPR011330">
    <property type="entry name" value="Glyco_hydro/deAcase_b/a-brl"/>
</dbReference>
<dbReference type="AlphaFoldDB" id="A1VU10"/>
<reference evidence="2" key="1">
    <citation type="journal article" date="2009" name="Environ. Microbiol.">
        <title>The genome of Polaromonas naphthalenivorans strain CJ2, isolated from coal tar-contaminated sediment, reveals physiological and metabolic versatility and evolution through extensive horizontal gene transfer.</title>
        <authorList>
            <person name="Yagi J.M."/>
            <person name="Sims D."/>
            <person name="Brettin T."/>
            <person name="Bruce D."/>
            <person name="Madsen E.L."/>
        </authorList>
    </citation>
    <scope>NUCLEOTIDE SEQUENCE [LARGE SCALE GENOMIC DNA]</scope>
    <source>
        <strain evidence="2">CJ2</strain>
    </source>
</reference>
<dbReference type="Gene3D" id="3.40.50.880">
    <property type="match status" value="1"/>
</dbReference>
<dbReference type="HOGENOM" id="CLU_447401_0_0_4"/>
<dbReference type="GO" id="GO:0005975">
    <property type="term" value="P:carbohydrate metabolic process"/>
    <property type="evidence" value="ECO:0007669"/>
    <property type="project" value="InterPro"/>
</dbReference>
<dbReference type="InterPro" id="IPR029062">
    <property type="entry name" value="Class_I_gatase-like"/>
</dbReference>
<evidence type="ECO:0000313" key="2">
    <source>
        <dbReference type="Proteomes" id="UP000000644"/>
    </source>
</evidence>
<keyword evidence="2" id="KW-1185">Reference proteome</keyword>
<proteinExistence type="predicted"/>
<dbReference type="eggNOG" id="COG0726">
    <property type="taxonomic scope" value="Bacteria"/>
</dbReference>
<dbReference type="STRING" id="365044.Pnap_3842"/>
<evidence type="ECO:0000313" key="1">
    <source>
        <dbReference type="EMBL" id="ABM39138.1"/>
    </source>
</evidence>
<dbReference type="Proteomes" id="UP000000644">
    <property type="component" value="Chromosome"/>
</dbReference>
<dbReference type="SUPFAM" id="SSF88713">
    <property type="entry name" value="Glycoside hydrolase/deacetylase"/>
    <property type="match status" value="1"/>
</dbReference>
<dbReference type="EMBL" id="CP000529">
    <property type="protein sequence ID" value="ABM39138.1"/>
    <property type="molecule type" value="Genomic_DNA"/>
</dbReference>
<dbReference type="KEGG" id="pna:Pnap_3842"/>
<organism evidence="1 2">
    <name type="scientific">Polaromonas naphthalenivorans (strain CJ2)</name>
    <dbReference type="NCBI Taxonomy" id="365044"/>
    <lineage>
        <taxon>Bacteria</taxon>
        <taxon>Pseudomonadati</taxon>
        <taxon>Pseudomonadota</taxon>
        <taxon>Betaproteobacteria</taxon>
        <taxon>Burkholderiales</taxon>
        <taxon>Comamonadaceae</taxon>
        <taxon>Polaromonas</taxon>
    </lineage>
</organism>
<sequence length="649" mass="71265">MPEGQSLAHAQVTAWMDAASEEGLRMQAVTDRQFLALGADALKYAGLVLPDQLHAIASNELVQALRDYTTAGGNTMLVYDFGIFTLNSQQKPIYAIPTSRLSDLAGVDYALYDDLREKSTVVGPVTAMRSTMRQLQVPPGKSIAYVPAGRAQGESVPEPAPALRPESALPLPPGGMLRSAAAPVDVLDTYSGYLLGNLVYSSFVTGGAFKGKTLATSPQAGLVAGLNQLGRGQVLFVNLPLTYLKVVRTDAQPMHGFLHYFGYNVLQLAHLSSVPQGIPGLTLNWHLDSFTAQQPTLTLEKLGVFDDGPFSIDMTAGPDAVTIGDGKGWNLDNNKVAQDILWRFARKGHAIGSHGGWNHDYYGLNASDTNQGTFLPYLEKNLESIRRAVSHPLRPYLGLNTPATAAPPALLPAAHKLEALADGHLGQLVRQYSPPVGNNPTWAMDYLEQQGVVGVYFAGHTGLGPTRQYRDGQLLNPRIWVFPVTPAGKYATFEEFQTNKVPRQEVIDWYRDLVDFTISQRTTRMIYMHPNGANVWPDVLQNLLAYAKSRGQENFRWYTMPRLADFMTARREVQWTERRESAGVSGFEASHPASLNEMVWLLPKTRYAYLPVSADGSATVLDRGTHWAVRAGNTRQVRFTARLRLDGTD</sequence>
<gene>
    <name evidence="1" type="ordered locus">Pnap_3842</name>
</gene>